<dbReference type="STRING" id="671987.R0KAZ0"/>
<proteinExistence type="inferred from homology"/>
<dbReference type="GO" id="GO:0006508">
    <property type="term" value="P:proteolysis"/>
    <property type="evidence" value="ECO:0007669"/>
    <property type="project" value="InterPro"/>
</dbReference>
<gene>
    <name evidence="3" type="ORF">SETTUDRAFT_158727</name>
</gene>
<reference evidence="3 4" key="1">
    <citation type="journal article" date="2012" name="PLoS Pathog.">
        <title>Diverse lifestyles and strategies of plant pathogenesis encoded in the genomes of eighteen Dothideomycetes fungi.</title>
        <authorList>
            <person name="Ohm R.A."/>
            <person name="Feau N."/>
            <person name="Henrissat B."/>
            <person name="Schoch C.L."/>
            <person name="Horwitz B.A."/>
            <person name="Barry K.W."/>
            <person name="Condon B.J."/>
            <person name="Copeland A.C."/>
            <person name="Dhillon B."/>
            <person name="Glaser F."/>
            <person name="Hesse C.N."/>
            <person name="Kosti I."/>
            <person name="LaButti K."/>
            <person name="Lindquist E.A."/>
            <person name="Lucas S."/>
            <person name="Salamov A.A."/>
            <person name="Bradshaw R.E."/>
            <person name="Ciuffetti L."/>
            <person name="Hamelin R.C."/>
            <person name="Kema G.H.J."/>
            <person name="Lawrence C."/>
            <person name="Scott J.A."/>
            <person name="Spatafora J.W."/>
            <person name="Turgeon B.G."/>
            <person name="de Wit P.J.G.M."/>
            <person name="Zhong S."/>
            <person name="Goodwin S.B."/>
            <person name="Grigoriev I.V."/>
        </authorList>
    </citation>
    <scope>NUCLEOTIDE SEQUENCE [LARGE SCALE GENOMIC DNA]</scope>
    <source>
        <strain evidence="4">28A</strain>
    </source>
</reference>
<keyword evidence="4" id="KW-1185">Reference proteome</keyword>
<protein>
    <recommendedName>
        <fullName evidence="2">Peptidase A1 domain-containing protein</fullName>
    </recommendedName>
</protein>
<dbReference type="Proteomes" id="UP000016935">
    <property type="component" value="Unassembled WGS sequence"/>
</dbReference>
<dbReference type="PANTHER" id="PTHR47966:SF2">
    <property type="entry name" value="ASPERGILLOPEPSIN-1-RELATED"/>
    <property type="match status" value="1"/>
</dbReference>
<dbReference type="RefSeq" id="XP_008022024.1">
    <property type="nucleotide sequence ID" value="XM_008023833.1"/>
</dbReference>
<dbReference type="AlphaFoldDB" id="R0KAZ0"/>
<dbReference type="SUPFAM" id="SSF50630">
    <property type="entry name" value="Acid proteases"/>
    <property type="match status" value="1"/>
</dbReference>
<dbReference type="GeneID" id="19397860"/>
<dbReference type="GO" id="GO:0004190">
    <property type="term" value="F:aspartic-type endopeptidase activity"/>
    <property type="evidence" value="ECO:0007669"/>
    <property type="project" value="InterPro"/>
</dbReference>
<evidence type="ECO:0000313" key="3">
    <source>
        <dbReference type="EMBL" id="EOA90098.1"/>
    </source>
</evidence>
<dbReference type="PANTHER" id="PTHR47966">
    <property type="entry name" value="BETA-SITE APP-CLEAVING ENZYME, ISOFORM A-RELATED"/>
    <property type="match status" value="1"/>
</dbReference>
<evidence type="ECO:0000259" key="2">
    <source>
        <dbReference type="PROSITE" id="PS51767"/>
    </source>
</evidence>
<dbReference type="Gene3D" id="2.40.70.10">
    <property type="entry name" value="Acid Proteases"/>
    <property type="match status" value="2"/>
</dbReference>
<dbReference type="InterPro" id="IPR021109">
    <property type="entry name" value="Peptidase_aspartic_dom_sf"/>
</dbReference>
<name>R0KAZ0_EXST2</name>
<dbReference type="InterPro" id="IPR033121">
    <property type="entry name" value="PEPTIDASE_A1"/>
</dbReference>
<comment type="similarity">
    <text evidence="1">Belongs to the peptidase A1 family.</text>
</comment>
<dbReference type="Pfam" id="PF00026">
    <property type="entry name" value="Asp"/>
    <property type="match status" value="1"/>
</dbReference>
<dbReference type="InterPro" id="IPR001461">
    <property type="entry name" value="Aspartic_peptidase_A1"/>
</dbReference>
<organism evidence="3 4">
    <name type="scientific">Exserohilum turcicum (strain 28A)</name>
    <name type="common">Northern leaf blight fungus</name>
    <name type="synonym">Setosphaeria turcica</name>
    <dbReference type="NCBI Taxonomy" id="671987"/>
    <lineage>
        <taxon>Eukaryota</taxon>
        <taxon>Fungi</taxon>
        <taxon>Dikarya</taxon>
        <taxon>Ascomycota</taxon>
        <taxon>Pezizomycotina</taxon>
        <taxon>Dothideomycetes</taxon>
        <taxon>Pleosporomycetidae</taxon>
        <taxon>Pleosporales</taxon>
        <taxon>Pleosporineae</taxon>
        <taxon>Pleosporaceae</taxon>
        <taxon>Exserohilum</taxon>
    </lineage>
</organism>
<evidence type="ECO:0000256" key="1">
    <source>
        <dbReference type="ARBA" id="ARBA00007447"/>
    </source>
</evidence>
<dbReference type="OrthoDB" id="2747330at2759"/>
<feature type="domain" description="Peptidase A1" evidence="2">
    <location>
        <begin position="96"/>
        <end position="408"/>
    </location>
</feature>
<dbReference type="EMBL" id="KB908493">
    <property type="protein sequence ID" value="EOA90098.1"/>
    <property type="molecule type" value="Genomic_DNA"/>
</dbReference>
<evidence type="ECO:0000313" key="4">
    <source>
        <dbReference type="Proteomes" id="UP000016935"/>
    </source>
</evidence>
<dbReference type="PROSITE" id="PS51767">
    <property type="entry name" value="PEPTIDASE_A1"/>
    <property type="match status" value="1"/>
</dbReference>
<dbReference type="eggNOG" id="KOG1339">
    <property type="taxonomic scope" value="Eukaryota"/>
</dbReference>
<dbReference type="HOGENOM" id="CLU_013253_0_3_1"/>
<sequence>MPRKSGTLGDVARSVMEYVTNVYFVGTFSLEPLPGSGHVVNSLDELVKLRRRHGVDVHPKLLEAARVHERTVSSLQARKVTGSSFGTPYDSSAILYLYPVTIGGKTMRVSLSTANSDFWVYSSLQNKTQLEGHNFYTVNPDHIKKSYIFITGYNGASDYDAVGRVYTEKVTIGGLTAEQAVGAAVAVSQHQLNTKRRDGMVGLGDKTLNTIQPDSQNTFIDNVKSQLAKKVFAITTKITGSIFDFGFIDPKKYTGSIAWVDNFFEENWSAYGFYGSGFSVGPSNVNITPRKMNIHLDSASTVTYVDPDIITSFYGKIKGAKFDNDRQYWTIPCNSNPPDFTVVIGGQKFVTPGCHLISINIDDSHKMCIGGLQNIGGGVDFSLFGINWFRGKYVVFDVSSDKVKLGFAKEAGQ</sequence>
<reference evidence="3 4" key="2">
    <citation type="journal article" date="2013" name="PLoS Genet.">
        <title>Comparative genome structure, secondary metabolite, and effector coding capacity across Cochliobolus pathogens.</title>
        <authorList>
            <person name="Condon B.J."/>
            <person name="Leng Y."/>
            <person name="Wu D."/>
            <person name="Bushley K.E."/>
            <person name="Ohm R.A."/>
            <person name="Otillar R."/>
            <person name="Martin J."/>
            <person name="Schackwitz W."/>
            <person name="Grimwood J."/>
            <person name="MohdZainudin N."/>
            <person name="Xue C."/>
            <person name="Wang R."/>
            <person name="Manning V.A."/>
            <person name="Dhillon B."/>
            <person name="Tu Z.J."/>
            <person name="Steffenson B.J."/>
            <person name="Salamov A."/>
            <person name="Sun H."/>
            <person name="Lowry S."/>
            <person name="LaButti K."/>
            <person name="Han J."/>
            <person name="Copeland A."/>
            <person name="Lindquist E."/>
            <person name="Barry K."/>
            <person name="Schmutz J."/>
            <person name="Baker S.E."/>
            <person name="Ciuffetti L.M."/>
            <person name="Grigoriev I.V."/>
            <person name="Zhong S."/>
            <person name="Turgeon B.G."/>
        </authorList>
    </citation>
    <scope>NUCLEOTIDE SEQUENCE [LARGE SCALE GENOMIC DNA]</scope>
    <source>
        <strain evidence="4">28A</strain>
    </source>
</reference>
<accession>R0KAZ0</accession>